<organism evidence="1 2">
    <name type="scientific">Trichonephila clavata</name>
    <name type="common">Joro spider</name>
    <name type="synonym">Nephila clavata</name>
    <dbReference type="NCBI Taxonomy" id="2740835"/>
    <lineage>
        <taxon>Eukaryota</taxon>
        <taxon>Metazoa</taxon>
        <taxon>Ecdysozoa</taxon>
        <taxon>Arthropoda</taxon>
        <taxon>Chelicerata</taxon>
        <taxon>Arachnida</taxon>
        <taxon>Araneae</taxon>
        <taxon>Araneomorphae</taxon>
        <taxon>Entelegynae</taxon>
        <taxon>Araneoidea</taxon>
        <taxon>Nephilidae</taxon>
        <taxon>Trichonephila</taxon>
    </lineage>
</organism>
<name>A0A8X6J1H8_TRICU</name>
<dbReference type="EMBL" id="BMAO01016041">
    <property type="protein sequence ID" value="GFR05858.1"/>
    <property type="molecule type" value="Genomic_DNA"/>
</dbReference>
<accession>A0A8X6J1H8</accession>
<evidence type="ECO:0000313" key="2">
    <source>
        <dbReference type="Proteomes" id="UP000887116"/>
    </source>
</evidence>
<protein>
    <submittedName>
        <fullName evidence="1">Uncharacterized protein</fullName>
    </submittedName>
</protein>
<dbReference type="AlphaFoldDB" id="A0A8X6J1H8"/>
<sequence length="43" mass="5002">MAATYSLKVRKDLPPVKETGLTKVTISFQKMEETLYTYKAKYE</sequence>
<comment type="caution">
    <text evidence="1">The sequence shown here is derived from an EMBL/GenBank/DDBJ whole genome shotgun (WGS) entry which is preliminary data.</text>
</comment>
<reference evidence="1" key="1">
    <citation type="submission" date="2020-07" db="EMBL/GenBank/DDBJ databases">
        <title>Multicomponent nature underlies the extraordinary mechanical properties of spider dragline silk.</title>
        <authorList>
            <person name="Kono N."/>
            <person name="Nakamura H."/>
            <person name="Mori M."/>
            <person name="Yoshida Y."/>
            <person name="Ohtoshi R."/>
            <person name="Malay A.D."/>
            <person name="Moran D.A.P."/>
            <person name="Tomita M."/>
            <person name="Numata K."/>
            <person name="Arakawa K."/>
        </authorList>
    </citation>
    <scope>NUCLEOTIDE SEQUENCE</scope>
</reference>
<feature type="non-terminal residue" evidence="1">
    <location>
        <position position="1"/>
    </location>
</feature>
<proteinExistence type="predicted"/>
<evidence type="ECO:0000313" key="1">
    <source>
        <dbReference type="EMBL" id="GFR05858.1"/>
    </source>
</evidence>
<dbReference type="Proteomes" id="UP000887116">
    <property type="component" value="Unassembled WGS sequence"/>
</dbReference>
<gene>
    <name evidence="1" type="ORF">TNCT_647941</name>
</gene>
<keyword evidence="2" id="KW-1185">Reference proteome</keyword>